<sequence length="156" mass="16806">MRGGPVPYWPGAAQLRQAVTGTGEVSSPQALHAWDALLRNTDLPSIHDPLSTSLAVSPGMTRAADLFRLDLTVAYGTPDPLPHPPTYTVPNPIFSAAVAVKVFTRDPGQGVHVIPHGTGSLPNLATHSPRPTGERSAHPRDEDAPDWNYPDDRQRR</sequence>
<evidence type="ECO:0000313" key="2">
    <source>
        <dbReference type="EMBL" id="KAG7309214.1"/>
    </source>
</evidence>
<dbReference type="EMBL" id="JAHIBW010000007">
    <property type="protein sequence ID" value="KAG7309214.1"/>
    <property type="molecule type" value="Genomic_DNA"/>
</dbReference>
<protein>
    <submittedName>
        <fullName evidence="2">Uncharacterized protein</fullName>
    </submittedName>
</protein>
<accession>A0ABQ7QVY5</accession>
<reference evidence="2 3" key="1">
    <citation type="submission" date="2021-06" db="EMBL/GenBank/DDBJ databases">
        <title>A haploid diamondback moth (Plutella xylostella L.) genome assembly resolves 31 chromosomes and identifies a diamide resistance mutation.</title>
        <authorList>
            <person name="Ward C.M."/>
            <person name="Perry K.D."/>
            <person name="Baker G."/>
            <person name="Powis K."/>
            <person name="Heckel D.G."/>
            <person name="Baxter S.W."/>
        </authorList>
    </citation>
    <scope>NUCLEOTIDE SEQUENCE [LARGE SCALE GENOMIC DNA]</scope>
    <source>
        <strain evidence="2 3">LV</strain>
        <tissue evidence="2">Single pupa</tissue>
    </source>
</reference>
<evidence type="ECO:0000256" key="1">
    <source>
        <dbReference type="SAM" id="MobiDB-lite"/>
    </source>
</evidence>
<proteinExistence type="predicted"/>
<dbReference type="Proteomes" id="UP000823941">
    <property type="component" value="Chromosome 7"/>
</dbReference>
<evidence type="ECO:0000313" key="3">
    <source>
        <dbReference type="Proteomes" id="UP000823941"/>
    </source>
</evidence>
<feature type="compositionally biased region" description="Basic and acidic residues" evidence="1">
    <location>
        <begin position="132"/>
        <end position="142"/>
    </location>
</feature>
<organism evidence="2 3">
    <name type="scientific">Plutella xylostella</name>
    <name type="common">Diamondback moth</name>
    <name type="synonym">Plutella maculipennis</name>
    <dbReference type="NCBI Taxonomy" id="51655"/>
    <lineage>
        <taxon>Eukaryota</taxon>
        <taxon>Metazoa</taxon>
        <taxon>Ecdysozoa</taxon>
        <taxon>Arthropoda</taxon>
        <taxon>Hexapoda</taxon>
        <taxon>Insecta</taxon>
        <taxon>Pterygota</taxon>
        <taxon>Neoptera</taxon>
        <taxon>Endopterygota</taxon>
        <taxon>Lepidoptera</taxon>
        <taxon>Glossata</taxon>
        <taxon>Ditrysia</taxon>
        <taxon>Yponomeutoidea</taxon>
        <taxon>Plutellidae</taxon>
        <taxon>Plutella</taxon>
    </lineage>
</organism>
<name>A0ABQ7QVY5_PLUXY</name>
<gene>
    <name evidence="2" type="ORF">JYU34_005141</name>
</gene>
<feature type="region of interest" description="Disordered" evidence="1">
    <location>
        <begin position="112"/>
        <end position="156"/>
    </location>
</feature>
<comment type="caution">
    <text evidence="2">The sequence shown here is derived from an EMBL/GenBank/DDBJ whole genome shotgun (WGS) entry which is preliminary data.</text>
</comment>
<keyword evidence="3" id="KW-1185">Reference proteome</keyword>